<dbReference type="AlphaFoldDB" id="A0A7W4PJW7"/>
<gene>
    <name evidence="4" type="ORF">HLH28_04265</name>
</gene>
<evidence type="ECO:0000256" key="1">
    <source>
        <dbReference type="ARBA" id="ARBA00022679"/>
    </source>
</evidence>
<comment type="caution">
    <text evidence="4">The sequence shown here is derived from an EMBL/GenBank/DDBJ whole genome shotgun (WGS) entry which is preliminary data.</text>
</comment>
<keyword evidence="5" id="KW-1185">Reference proteome</keyword>
<dbReference type="InterPro" id="IPR037401">
    <property type="entry name" value="SnoaL-like"/>
</dbReference>
<dbReference type="PANTHER" id="PTHR43877:SF2">
    <property type="entry name" value="AMINOALKYLPHOSPHONATE N-ACETYLTRANSFERASE-RELATED"/>
    <property type="match status" value="1"/>
</dbReference>
<dbReference type="InterPro" id="IPR032710">
    <property type="entry name" value="NTF2-like_dom_sf"/>
</dbReference>
<dbReference type="Pfam" id="PF00583">
    <property type="entry name" value="Acetyltransf_1"/>
    <property type="match status" value="1"/>
</dbReference>
<dbReference type="InterPro" id="IPR050832">
    <property type="entry name" value="Bact_Acetyltransf"/>
</dbReference>
<dbReference type="GO" id="GO:0016747">
    <property type="term" value="F:acyltransferase activity, transferring groups other than amino-acyl groups"/>
    <property type="evidence" value="ECO:0007669"/>
    <property type="project" value="InterPro"/>
</dbReference>
<keyword evidence="2" id="KW-0012">Acyltransferase</keyword>
<protein>
    <submittedName>
        <fullName evidence="4">GNAT family N-acetyltransferase</fullName>
    </submittedName>
</protein>
<keyword evidence="1 4" id="KW-0808">Transferase</keyword>
<dbReference type="EMBL" id="JABEQM010000002">
    <property type="protein sequence ID" value="MBB2200797.1"/>
    <property type="molecule type" value="Genomic_DNA"/>
</dbReference>
<accession>A0A7W4PJW7</accession>
<dbReference type="InterPro" id="IPR000182">
    <property type="entry name" value="GNAT_dom"/>
</dbReference>
<proteinExistence type="predicted"/>
<name>A0A7W4PJW7_9PROT</name>
<dbReference type="CDD" id="cd04301">
    <property type="entry name" value="NAT_SF"/>
    <property type="match status" value="1"/>
</dbReference>
<dbReference type="Proteomes" id="UP000578030">
    <property type="component" value="Unassembled WGS sequence"/>
</dbReference>
<reference evidence="4 5" key="1">
    <citation type="submission" date="2020-04" db="EMBL/GenBank/DDBJ databases">
        <title>Description of novel Gluconacetobacter.</title>
        <authorList>
            <person name="Sombolestani A."/>
        </authorList>
    </citation>
    <scope>NUCLEOTIDE SEQUENCE [LARGE SCALE GENOMIC DNA]</scope>
    <source>
        <strain evidence="4 5">LMG 27802</strain>
    </source>
</reference>
<sequence length="277" mass="30904">MDISSVPDIADPVQRQLDAYNARDIDAFMQYWAEDCRYYEFPDRLLAHGAAEIRERHLARFQEPNLHGRLVNRMVVANMVVDHETVTRTFPDGAGEIDVVAIYEIENGLIARAWFKLGPPRLFADAALRRAGPADAVAVHDLTHAAYAKWVPVLGRPPKPMTADYHARVRDHVIDLLHVDGRLAALIEMAPRADHLLIENVAVLPAFQGRGYGRRLLAHAEAVAAALGLGEMRLYANKLLATNIALYTRLGYRVDREEPFMGGFTVHMRKSLTGPAA</sequence>
<organism evidence="4 5">
    <name type="scientific">Gluconacetobacter tumulisoli</name>
    <dbReference type="NCBI Taxonomy" id="1286189"/>
    <lineage>
        <taxon>Bacteria</taxon>
        <taxon>Pseudomonadati</taxon>
        <taxon>Pseudomonadota</taxon>
        <taxon>Alphaproteobacteria</taxon>
        <taxon>Acetobacterales</taxon>
        <taxon>Acetobacteraceae</taxon>
        <taxon>Gluconacetobacter</taxon>
    </lineage>
</organism>
<dbReference type="RefSeq" id="WP_246395656.1">
    <property type="nucleotide sequence ID" value="NZ_JABEQM010000002.1"/>
</dbReference>
<dbReference type="Pfam" id="PF12680">
    <property type="entry name" value="SnoaL_2"/>
    <property type="match status" value="1"/>
</dbReference>
<evidence type="ECO:0000256" key="2">
    <source>
        <dbReference type="ARBA" id="ARBA00023315"/>
    </source>
</evidence>
<evidence type="ECO:0000313" key="5">
    <source>
        <dbReference type="Proteomes" id="UP000578030"/>
    </source>
</evidence>
<evidence type="ECO:0000313" key="4">
    <source>
        <dbReference type="EMBL" id="MBB2200797.1"/>
    </source>
</evidence>
<feature type="domain" description="N-acetyltransferase" evidence="3">
    <location>
        <begin position="126"/>
        <end position="273"/>
    </location>
</feature>
<dbReference type="Gene3D" id="3.10.450.50">
    <property type="match status" value="1"/>
</dbReference>
<evidence type="ECO:0000259" key="3">
    <source>
        <dbReference type="PROSITE" id="PS51186"/>
    </source>
</evidence>
<dbReference type="Gene3D" id="3.40.630.30">
    <property type="match status" value="1"/>
</dbReference>
<dbReference type="SUPFAM" id="SSF54427">
    <property type="entry name" value="NTF2-like"/>
    <property type="match status" value="1"/>
</dbReference>
<dbReference type="InterPro" id="IPR016181">
    <property type="entry name" value="Acyl_CoA_acyltransferase"/>
</dbReference>
<dbReference type="PROSITE" id="PS51186">
    <property type="entry name" value="GNAT"/>
    <property type="match status" value="1"/>
</dbReference>
<dbReference type="PANTHER" id="PTHR43877">
    <property type="entry name" value="AMINOALKYLPHOSPHONATE N-ACETYLTRANSFERASE-RELATED-RELATED"/>
    <property type="match status" value="1"/>
</dbReference>
<dbReference type="SUPFAM" id="SSF55729">
    <property type="entry name" value="Acyl-CoA N-acyltransferases (Nat)"/>
    <property type="match status" value="1"/>
</dbReference>